<evidence type="ECO:0000256" key="1">
    <source>
        <dbReference type="ARBA" id="ARBA00004967"/>
    </source>
</evidence>
<comment type="similarity">
    <text evidence="8">Belongs to the argininosuccinate synthase family. Type 1 subfamily.</text>
</comment>
<dbReference type="HAMAP" id="MF_00005">
    <property type="entry name" value="Arg_succ_synth_type1"/>
    <property type="match status" value="1"/>
</dbReference>
<evidence type="ECO:0000256" key="8">
    <source>
        <dbReference type="HAMAP-Rule" id="MF_00005"/>
    </source>
</evidence>
<feature type="binding site" evidence="8">
    <location>
        <begin position="9"/>
        <end position="17"/>
    </location>
    <ligand>
        <name>ATP</name>
        <dbReference type="ChEBI" id="CHEBI:30616"/>
    </ligand>
</feature>
<dbReference type="GO" id="GO:0004055">
    <property type="term" value="F:argininosuccinate synthase activity"/>
    <property type="evidence" value="ECO:0007669"/>
    <property type="project" value="UniProtKB-EC"/>
</dbReference>
<dbReference type="InterPro" id="IPR018223">
    <property type="entry name" value="Arginosuc_synth_CS"/>
</dbReference>
<dbReference type="InterPro" id="IPR024074">
    <property type="entry name" value="AS_cat/multimer_dom_body"/>
</dbReference>
<feature type="binding site" evidence="8">
    <location>
        <position position="93"/>
    </location>
    <ligand>
        <name>L-citrulline</name>
        <dbReference type="ChEBI" id="CHEBI:57743"/>
    </ligand>
</feature>
<comment type="subcellular location">
    <subcellularLocation>
        <location evidence="8">Cytoplasm</location>
    </subcellularLocation>
</comment>
<keyword evidence="4 8" id="KW-0436">Ligase</keyword>
<comment type="subunit">
    <text evidence="8">Homotetramer.</text>
</comment>
<feature type="binding site" evidence="8">
    <location>
        <position position="120"/>
    </location>
    <ligand>
        <name>L-aspartate</name>
        <dbReference type="ChEBI" id="CHEBI:29991"/>
    </ligand>
</feature>
<organism evidence="11 12">
    <name type="scientific">Fusibacter paucivorans</name>
    <dbReference type="NCBI Taxonomy" id="76009"/>
    <lineage>
        <taxon>Bacteria</taxon>
        <taxon>Bacillati</taxon>
        <taxon>Bacillota</taxon>
        <taxon>Clostridia</taxon>
        <taxon>Eubacteriales</taxon>
        <taxon>Eubacteriales Family XII. Incertae Sedis</taxon>
        <taxon>Fusibacter</taxon>
    </lineage>
</organism>
<keyword evidence="5 8" id="KW-0028">Amino-acid biosynthesis</keyword>
<feature type="binding site" evidence="8">
    <location>
        <position position="88"/>
    </location>
    <ligand>
        <name>L-citrulline</name>
        <dbReference type="ChEBI" id="CHEBI:57743"/>
    </ligand>
</feature>
<dbReference type="InterPro" id="IPR048268">
    <property type="entry name" value="Arginosuc_syn_C"/>
</dbReference>
<feature type="domain" description="Arginosuccinate synthase-like N-terminal" evidence="9">
    <location>
        <begin position="5"/>
        <end position="166"/>
    </location>
</feature>
<evidence type="ECO:0000313" key="12">
    <source>
        <dbReference type="Proteomes" id="UP000746471"/>
    </source>
</evidence>
<dbReference type="InterPro" id="IPR023434">
    <property type="entry name" value="Arginosuc_synth_type_1_subfam"/>
</dbReference>
<name>A0ABS5PKA2_9FIRM</name>
<keyword evidence="12" id="KW-1185">Reference proteome</keyword>
<evidence type="ECO:0000256" key="7">
    <source>
        <dbReference type="ARBA" id="ARBA00022840"/>
    </source>
</evidence>
<feature type="binding site" evidence="8">
    <location>
        <position position="263"/>
    </location>
    <ligand>
        <name>L-citrulline</name>
        <dbReference type="ChEBI" id="CHEBI:57743"/>
    </ligand>
</feature>
<dbReference type="Gene3D" id="3.90.1260.10">
    <property type="entry name" value="Argininosuccinate synthetase, chain A, domain 2"/>
    <property type="match status" value="1"/>
</dbReference>
<dbReference type="Pfam" id="PF20979">
    <property type="entry name" value="Arginosuc_syn_C"/>
    <property type="match status" value="1"/>
</dbReference>
<comment type="catalytic activity">
    <reaction evidence="8">
        <text>L-citrulline + L-aspartate + ATP = 2-(N(omega)-L-arginino)succinate + AMP + diphosphate + H(+)</text>
        <dbReference type="Rhea" id="RHEA:10932"/>
        <dbReference type="ChEBI" id="CHEBI:15378"/>
        <dbReference type="ChEBI" id="CHEBI:29991"/>
        <dbReference type="ChEBI" id="CHEBI:30616"/>
        <dbReference type="ChEBI" id="CHEBI:33019"/>
        <dbReference type="ChEBI" id="CHEBI:57472"/>
        <dbReference type="ChEBI" id="CHEBI:57743"/>
        <dbReference type="ChEBI" id="CHEBI:456215"/>
        <dbReference type="EC" id="6.3.4.5"/>
    </reaction>
</comment>
<dbReference type="Pfam" id="PF00764">
    <property type="entry name" value="Arginosuc_synth"/>
    <property type="match status" value="1"/>
</dbReference>
<dbReference type="CDD" id="cd01999">
    <property type="entry name" value="ASS"/>
    <property type="match status" value="1"/>
</dbReference>
<dbReference type="InterPro" id="IPR014729">
    <property type="entry name" value="Rossmann-like_a/b/a_fold"/>
</dbReference>
<evidence type="ECO:0000256" key="6">
    <source>
        <dbReference type="ARBA" id="ARBA00022741"/>
    </source>
</evidence>
<evidence type="ECO:0000259" key="10">
    <source>
        <dbReference type="Pfam" id="PF20979"/>
    </source>
</evidence>
<feature type="binding site" evidence="8">
    <location>
        <position position="125"/>
    </location>
    <ligand>
        <name>L-aspartate</name>
        <dbReference type="ChEBI" id="CHEBI:29991"/>
    </ligand>
</feature>
<feature type="binding site" evidence="8">
    <location>
        <position position="118"/>
    </location>
    <ligand>
        <name>ATP</name>
        <dbReference type="ChEBI" id="CHEBI:30616"/>
    </ligand>
</feature>
<dbReference type="InterPro" id="IPR001518">
    <property type="entry name" value="Arginosuc_synth"/>
</dbReference>
<dbReference type="PROSITE" id="PS00565">
    <property type="entry name" value="ARGININOSUCCIN_SYN_2"/>
    <property type="match status" value="1"/>
</dbReference>
<evidence type="ECO:0000256" key="3">
    <source>
        <dbReference type="ARBA" id="ARBA00022571"/>
    </source>
</evidence>
<dbReference type="PANTHER" id="PTHR11587">
    <property type="entry name" value="ARGININOSUCCINATE SYNTHASE"/>
    <property type="match status" value="1"/>
</dbReference>
<evidence type="ECO:0000256" key="4">
    <source>
        <dbReference type="ARBA" id="ARBA00022598"/>
    </source>
</evidence>
<dbReference type="Gene3D" id="1.20.5.470">
    <property type="entry name" value="Single helix bin"/>
    <property type="match status" value="1"/>
</dbReference>
<feature type="binding site" evidence="8">
    <location>
        <position position="177"/>
    </location>
    <ligand>
        <name>L-citrulline</name>
        <dbReference type="ChEBI" id="CHEBI:57743"/>
    </ligand>
</feature>
<dbReference type="NCBIfam" id="NF001770">
    <property type="entry name" value="PRK00509.1"/>
    <property type="match status" value="1"/>
</dbReference>
<keyword evidence="6 8" id="KW-0547">Nucleotide-binding</keyword>
<feature type="binding site" evidence="8">
    <location>
        <position position="124"/>
    </location>
    <ligand>
        <name>L-aspartate</name>
        <dbReference type="ChEBI" id="CHEBI:29991"/>
    </ligand>
</feature>
<dbReference type="EMBL" id="JAHBCL010000003">
    <property type="protein sequence ID" value="MBS7525595.1"/>
    <property type="molecule type" value="Genomic_DNA"/>
</dbReference>
<feature type="binding site" evidence="8">
    <location>
        <position position="128"/>
    </location>
    <ligand>
        <name>L-citrulline</name>
        <dbReference type="ChEBI" id="CHEBI:57743"/>
    </ligand>
</feature>
<dbReference type="SUPFAM" id="SSF52402">
    <property type="entry name" value="Adenine nucleotide alpha hydrolases-like"/>
    <property type="match status" value="1"/>
</dbReference>
<dbReference type="InterPro" id="IPR048267">
    <property type="entry name" value="Arginosuc_syn_N"/>
</dbReference>
<evidence type="ECO:0000259" key="9">
    <source>
        <dbReference type="Pfam" id="PF00764"/>
    </source>
</evidence>
<keyword evidence="8" id="KW-0963">Cytoplasm</keyword>
<sequence>MANKKVVLAYSGGLDTTTIIPWLKENYDYDIIAVCVNVGQGVEELDKLEERALGSGAAKVFVVDVTEEFVTDYIWPTVKSGAIYESEYLLGTSMARPLISKVLVDIAIQEGAEAICHGATGKGNDQVRFELGIKALKPELKIIAPWRLWDIQSRQDAIDYCHSKGIFLPFSAEQSYSRDKNLWHISHEGLEIEDPSFEADYSKILKISSTVENAPDKAEYLTISFEQGVPTAIDGTAYSPVALMEKLNELGGKHAIGTIDLLENRVVGMKSRGIYETPGGTILYKAHEALEHLCLDRETYSFKLTAAQKFADIVYNGQWFSPLRESLSTFFDTTQETVTGDVKLKLYKGNIIMAGATSPYSLYNASLSSFETGELYSHKDAEGFINLYGLPMAVRAWMKKSNEK</sequence>
<dbReference type="Proteomes" id="UP000746471">
    <property type="component" value="Unassembled WGS sequence"/>
</dbReference>
<comment type="pathway">
    <text evidence="1 8">Amino-acid biosynthesis; L-arginine biosynthesis; L-arginine from L-ornithine and carbamoyl phosphate: step 2/3.</text>
</comment>
<gene>
    <name evidence="8" type="primary">argG</name>
    <name evidence="11" type="ORF">KHM83_02755</name>
</gene>
<dbReference type="EC" id="6.3.4.5" evidence="2 8"/>
<dbReference type="PANTHER" id="PTHR11587:SF2">
    <property type="entry name" value="ARGININOSUCCINATE SYNTHASE"/>
    <property type="match status" value="1"/>
</dbReference>
<dbReference type="SUPFAM" id="SSF69864">
    <property type="entry name" value="Argininosuccinate synthetase, C-terminal domain"/>
    <property type="match status" value="1"/>
</dbReference>
<proteinExistence type="inferred from homology"/>
<comment type="caution">
    <text evidence="11">The sequence shown here is derived from an EMBL/GenBank/DDBJ whole genome shotgun (WGS) entry which is preliminary data.</text>
</comment>
<protein>
    <recommendedName>
        <fullName evidence="2 8">Argininosuccinate synthase</fullName>
        <ecNumber evidence="2 8">6.3.4.5</ecNumber>
    </recommendedName>
    <alternativeName>
        <fullName evidence="8">Citrulline--aspartate ligase</fullName>
    </alternativeName>
</protein>
<feature type="domain" description="Arginosuccinate synthase C-terminal" evidence="10">
    <location>
        <begin position="176"/>
        <end position="393"/>
    </location>
</feature>
<dbReference type="NCBIfam" id="TIGR00032">
    <property type="entry name" value="argG"/>
    <property type="match status" value="1"/>
</dbReference>
<accession>A0ABS5PKA2</accession>
<evidence type="ECO:0000313" key="11">
    <source>
        <dbReference type="EMBL" id="MBS7525595.1"/>
    </source>
</evidence>
<feature type="binding site" evidence="8">
    <location>
        <position position="124"/>
    </location>
    <ligand>
        <name>L-citrulline</name>
        <dbReference type="ChEBI" id="CHEBI:57743"/>
    </ligand>
</feature>
<evidence type="ECO:0000256" key="2">
    <source>
        <dbReference type="ARBA" id="ARBA00012286"/>
    </source>
</evidence>
<feature type="binding site" evidence="8">
    <location>
        <position position="186"/>
    </location>
    <ligand>
        <name>L-citrulline</name>
        <dbReference type="ChEBI" id="CHEBI:57743"/>
    </ligand>
</feature>
<reference evidence="11 12" key="1">
    <citation type="submission" date="2021-05" db="EMBL/GenBank/DDBJ databases">
        <title>Fusibacter ferrireducens sp. nov., an anaerobic, sulfur- and Fe-reducing bacterium isolated from the mangrove sediment.</title>
        <authorList>
            <person name="Qiu D."/>
        </authorList>
    </citation>
    <scope>NUCLEOTIDE SEQUENCE [LARGE SCALE GENOMIC DNA]</scope>
    <source>
        <strain evidence="11 12">DSM 12116</strain>
    </source>
</reference>
<keyword evidence="3 8" id="KW-0055">Arginine biosynthesis</keyword>
<keyword evidence="7 8" id="KW-0067">ATP-binding</keyword>
<dbReference type="Gene3D" id="3.40.50.620">
    <property type="entry name" value="HUPs"/>
    <property type="match status" value="1"/>
</dbReference>
<comment type="caution">
    <text evidence="8">Lacks conserved residue(s) required for the propagation of feature annotation.</text>
</comment>
<evidence type="ECO:0000256" key="5">
    <source>
        <dbReference type="ARBA" id="ARBA00022605"/>
    </source>
</evidence>
<dbReference type="PROSITE" id="PS00564">
    <property type="entry name" value="ARGININOSUCCIN_SYN_1"/>
    <property type="match status" value="1"/>
</dbReference>
<feature type="binding site" evidence="8">
    <location>
        <position position="275"/>
    </location>
    <ligand>
        <name>L-citrulline</name>
        <dbReference type="ChEBI" id="CHEBI:57743"/>
    </ligand>
</feature>